<feature type="transmembrane region" description="Helical" evidence="1">
    <location>
        <begin position="101"/>
        <end position="119"/>
    </location>
</feature>
<feature type="transmembrane region" description="Helical" evidence="1">
    <location>
        <begin position="125"/>
        <end position="144"/>
    </location>
</feature>
<proteinExistence type="predicted"/>
<evidence type="ECO:0008006" key="3">
    <source>
        <dbReference type="Google" id="ProtNLM"/>
    </source>
</evidence>
<keyword evidence="1" id="KW-1133">Transmembrane helix</keyword>
<name>A0A382UTD2_9ZZZZ</name>
<evidence type="ECO:0000313" key="2">
    <source>
        <dbReference type="EMBL" id="SVD36958.1"/>
    </source>
</evidence>
<keyword evidence="1" id="KW-0812">Transmembrane</keyword>
<keyword evidence="1" id="KW-0472">Membrane</keyword>
<feature type="transmembrane region" description="Helical" evidence="1">
    <location>
        <begin position="64"/>
        <end position="89"/>
    </location>
</feature>
<protein>
    <recommendedName>
        <fullName evidence="3">NADH:quinone oxidoreductase/Mrp antiporter membrane subunit domain-containing protein</fullName>
    </recommendedName>
</protein>
<feature type="transmembrane region" description="Helical" evidence="1">
    <location>
        <begin position="6"/>
        <end position="28"/>
    </location>
</feature>
<evidence type="ECO:0000256" key="1">
    <source>
        <dbReference type="SAM" id="Phobius"/>
    </source>
</evidence>
<organism evidence="2">
    <name type="scientific">marine metagenome</name>
    <dbReference type="NCBI Taxonomy" id="408172"/>
    <lineage>
        <taxon>unclassified sequences</taxon>
        <taxon>metagenomes</taxon>
        <taxon>ecological metagenomes</taxon>
    </lineage>
</organism>
<gene>
    <name evidence="2" type="ORF">METZ01_LOCUS389812</name>
</gene>
<accession>A0A382UTD2</accession>
<feature type="transmembrane region" description="Helical" evidence="1">
    <location>
        <begin position="35"/>
        <end position="52"/>
    </location>
</feature>
<dbReference type="AlphaFoldDB" id="A0A382UTD2"/>
<dbReference type="EMBL" id="UINC01146305">
    <property type="protein sequence ID" value="SVD36958.1"/>
    <property type="molecule type" value="Genomic_DNA"/>
</dbReference>
<sequence length="156" mass="17269">MDLSQFIIMKHELLLTIIAMVLLVAELVINDKKRILPIAILLFGLHTVLGFFGNQSGALFGGMYQTSGLIILMKNILNIGVFIVLLQSANWLTKAENLNKISEYFILLFSTLIGMNFMISSGEFLMFYLGLELATIPMAALVAYNTFNQKSAEAGV</sequence>
<feature type="non-terminal residue" evidence="2">
    <location>
        <position position="156"/>
    </location>
</feature>
<reference evidence="2" key="1">
    <citation type="submission" date="2018-05" db="EMBL/GenBank/DDBJ databases">
        <authorList>
            <person name="Lanie J.A."/>
            <person name="Ng W.-L."/>
            <person name="Kazmierczak K.M."/>
            <person name="Andrzejewski T.M."/>
            <person name="Davidsen T.M."/>
            <person name="Wayne K.J."/>
            <person name="Tettelin H."/>
            <person name="Glass J.I."/>
            <person name="Rusch D."/>
            <person name="Podicherti R."/>
            <person name="Tsui H.-C.T."/>
            <person name="Winkler M.E."/>
        </authorList>
    </citation>
    <scope>NUCLEOTIDE SEQUENCE</scope>
</reference>
<feature type="non-terminal residue" evidence="2">
    <location>
        <position position="1"/>
    </location>
</feature>